<comment type="caution">
    <text evidence="2">The sequence shown here is derived from an EMBL/GenBank/DDBJ whole genome shotgun (WGS) entry which is preliminary data.</text>
</comment>
<accession>A0ABX2CS38</accession>
<dbReference type="Pfam" id="PF00535">
    <property type="entry name" value="Glycos_transf_2"/>
    <property type="match status" value="1"/>
</dbReference>
<dbReference type="InterPro" id="IPR001173">
    <property type="entry name" value="Glyco_trans_2-like"/>
</dbReference>
<evidence type="ECO:0000313" key="3">
    <source>
        <dbReference type="Proteomes" id="UP000702425"/>
    </source>
</evidence>
<proteinExistence type="predicted"/>
<dbReference type="PANTHER" id="PTHR43685:SF2">
    <property type="entry name" value="GLYCOSYLTRANSFERASE 2-LIKE DOMAIN-CONTAINING PROTEIN"/>
    <property type="match status" value="1"/>
</dbReference>
<dbReference type="PANTHER" id="PTHR43685">
    <property type="entry name" value="GLYCOSYLTRANSFERASE"/>
    <property type="match status" value="1"/>
</dbReference>
<dbReference type="EMBL" id="SRRZ01000011">
    <property type="protein sequence ID" value="NQE33169.1"/>
    <property type="molecule type" value="Genomic_DNA"/>
</dbReference>
<dbReference type="Gene3D" id="3.90.550.10">
    <property type="entry name" value="Spore Coat Polysaccharide Biosynthesis Protein SpsA, Chain A"/>
    <property type="match status" value="1"/>
</dbReference>
<dbReference type="EC" id="2.-.-.-" evidence="2"/>
<evidence type="ECO:0000313" key="2">
    <source>
        <dbReference type="EMBL" id="NQE33169.1"/>
    </source>
</evidence>
<protein>
    <submittedName>
        <fullName evidence="2">Mycofactocin biosynthesis glycosyltransferase MftF</fullName>
        <ecNumber evidence="2">2.-.-.-</ecNumber>
    </submittedName>
</protein>
<dbReference type="InterPro" id="IPR029044">
    <property type="entry name" value="Nucleotide-diphossugar_trans"/>
</dbReference>
<evidence type="ECO:0000259" key="1">
    <source>
        <dbReference type="Pfam" id="PF00535"/>
    </source>
</evidence>
<keyword evidence="2" id="KW-0808">Transferase</keyword>
<name>A0ABX2CS38_9CYAN</name>
<dbReference type="InterPro" id="IPR050834">
    <property type="entry name" value="Glycosyltransf_2"/>
</dbReference>
<reference evidence="2 3" key="1">
    <citation type="journal article" date="2020" name="Sci. Rep.">
        <title>A novel cyanobacterial geosmin producer, revising GeoA distribution and dispersion patterns in Bacteria.</title>
        <authorList>
            <person name="Churro C."/>
            <person name="Semedo-Aguiar A.P."/>
            <person name="Silva A.D."/>
            <person name="Pereira-Leal J.B."/>
            <person name="Leite R.B."/>
        </authorList>
    </citation>
    <scope>NUCLEOTIDE SEQUENCE [LARGE SCALE GENOMIC DNA]</scope>
    <source>
        <strain evidence="2 3">IPMA8</strain>
    </source>
</reference>
<keyword evidence="3" id="KW-1185">Reference proteome</keyword>
<dbReference type="GO" id="GO:0016740">
    <property type="term" value="F:transferase activity"/>
    <property type="evidence" value="ECO:0007669"/>
    <property type="project" value="UniProtKB-KW"/>
</dbReference>
<feature type="domain" description="Glycosyltransferase 2-like" evidence="1">
    <location>
        <begin position="123"/>
        <end position="294"/>
    </location>
</feature>
<dbReference type="Proteomes" id="UP000702425">
    <property type="component" value="Unassembled WGS sequence"/>
</dbReference>
<sequence length="427" mass="48151">MSKPWKVLNVELSEKIPELPLISNYAGVYVVFLWHNIPLGEREILEDQLPISASQLANLAALAIAPAVGSHLLEQGFKAPLPEVYKKNRAWHQPPEFHALTALEQPLAKLRDRFSQTSSASVSVIICTRNRPEQLARCLRSLQNLSQPAHELIVIDNAPSSDATRQLVAEIPGVKYVLEPRPGLSVARNTGIPHSTGDIIAFTDDDVIVHPDWVARIAQSFSEPKVIAVTGLILPAELETEAQLIFQKGESGFGWGYRSLTFDPEFFKDTKHLGVPVWRIGAGANMAFRREAFELLGDFDERLGAGASGCSEDSELWYRVLAEGWICYYDPTPVVYHYHRDDLDSLKHQMYQYMQGHIVALLIQFERYKHWGNLLRLFIILPLYYVKRFLIGILTGFKGINRTLLTEVLGCFAGVSFYLKNRVNKDQ</sequence>
<dbReference type="RefSeq" id="WP_172185856.1">
    <property type="nucleotide sequence ID" value="NZ_CAWPPK010000013.1"/>
</dbReference>
<gene>
    <name evidence="2" type="primary">mftF_2</name>
    <name evidence="2" type="ORF">E5S67_00887</name>
</gene>
<dbReference type="SUPFAM" id="SSF53448">
    <property type="entry name" value="Nucleotide-diphospho-sugar transferases"/>
    <property type="match status" value="1"/>
</dbReference>
<organism evidence="2 3">
    <name type="scientific">Microcoleus asticus IPMA8</name>
    <dbReference type="NCBI Taxonomy" id="2563858"/>
    <lineage>
        <taxon>Bacteria</taxon>
        <taxon>Bacillati</taxon>
        <taxon>Cyanobacteriota</taxon>
        <taxon>Cyanophyceae</taxon>
        <taxon>Oscillatoriophycideae</taxon>
        <taxon>Oscillatoriales</taxon>
        <taxon>Microcoleaceae</taxon>
        <taxon>Microcoleus</taxon>
        <taxon>Microcoleus asticus</taxon>
    </lineage>
</organism>